<dbReference type="Proteomes" id="UP000248616">
    <property type="component" value="Unassembled WGS sequence"/>
</dbReference>
<dbReference type="EMBL" id="MZXV01000026">
    <property type="protein sequence ID" value="PZV38520.1"/>
    <property type="molecule type" value="Genomic_DNA"/>
</dbReference>
<proteinExistence type="predicted"/>
<comment type="caution">
    <text evidence="1">The sequence shown here is derived from an EMBL/GenBank/DDBJ whole genome shotgun (WGS) entry which is preliminary data.</text>
</comment>
<evidence type="ECO:0000313" key="1">
    <source>
        <dbReference type="EMBL" id="PZV38520.1"/>
    </source>
</evidence>
<sequence length="84" mass="9522">MASATASEFKNESDLVFSDISSEAWREYHFESGAKVRIDSPQRLNVSDSGGHRIFDSQGLSHYVPKGWIHLIWETKPGLPNFVR</sequence>
<dbReference type="OrthoDB" id="8480409at2"/>
<dbReference type="AlphaFoldDB" id="A0A2W7C5T8"/>
<evidence type="ECO:0000313" key="2">
    <source>
        <dbReference type="Proteomes" id="UP000248616"/>
    </source>
</evidence>
<dbReference type="RefSeq" id="WP_111544208.1">
    <property type="nucleotide sequence ID" value="NZ_MZXV01000026.1"/>
</dbReference>
<protein>
    <submittedName>
        <fullName evidence="1">Uncharacterized protein</fullName>
    </submittedName>
</protein>
<organism evidence="1 2">
    <name type="scientific">Mesorhizobium kowhaii</name>
    <dbReference type="NCBI Taxonomy" id="1300272"/>
    <lineage>
        <taxon>Bacteria</taxon>
        <taxon>Pseudomonadati</taxon>
        <taxon>Pseudomonadota</taxon>
        <taxon>Alphaproteobacteria</taxon>
        <taxon>Hyphomicrobiales</taxon>
        <taxon>Phyllobacteriaceae</taxon>
        <taxon>Mesorhizobium</taxon>
    </lineage>
</organism>
<keyword evidence="2" id="KW-1185">Reference proteome</keyword>
<name>A0A2W7C5T8_9HYPH</name>
<gene>
    <name evidence="1" type="ORF">B5V02_10730</name>
</gene>
<accession>A0A2W7C5T8</accession>
<reference evidence="2" key="1">
    <citation type="submission" date="2017-03" db="EMBL/GenBank/DDBJ databases">
        <authorList>
            <person name="Safronova V.I."/>
            <person name="Sazanova A.L."/>
            <person name="Chirak E.R."/>
        </authorList>
    </citation>
    <scope>NUCLEOTIDE SEQUENCE [LARGE SCALE GENOMIC DNA]</scope>
    <source>
        <strain evidence="2">Ach-343</strain>
    </source>
</reference>